<dbReference type="Proteomes" id="UP001497700">
    <property type="component" value="Unassembled WGS sequence"/>
</dbReference>
<sequence>MAAALRYIGAASLTYAAFKLFEYASFYLLPPASLARYHSKRRGDDAAAWALITGASAGIGFGTAQELAARGFNVVLLGHLPAELDAAAAIIKAESRGVQVRIVVLDAITAAPCEIEAALLEPSLGSLPITVLVNNVGGVPIPQLTIRNLSEYTAEDLDRTLNLNARFMAHVSRILLPQLAANGPALVLNISSAARIGIPGVALYSACKGFIMSLTAAMAREVAAAGKQVDCLAIIPGDVRTQSNTVGLTPGSPDARQFGKEMLDRAPWAVQRGWLACVPWWSHAVAIGALGMLPRSVVLRLLLTEFDKKKAAVAKLLKQS</sequence>
<name>A0ACB9Z5C5_9PEZI</name>
<keyword evidence="2" id="KW-1185">Reference proteome</keyword>
<accession>A0ACB9Z5C5</accession>
<dbReference type="EMBL" id="MU393452">
    <property type="protein sequence ID" value="KAI4866964.1"/>
    <property type="molecule type" value="Genomic_DNA"/>
</dbReference>
<evidence type="ECO:0000313" key="2">
    <source>
        <dbReference type="Proteomes" id="UP001497700"/>
    </source>
</evidence>
<proteinExistence type="predicted"/>
<protein>
    <submittedName>
        <fullName evidence="1">NAD(P)-binding protein</fullName>
    </submittedName>
</protein>
<comment type="caution">
    <text evidence="1">The sequence shown here is derived from an EMBL/GenBank/DDBJ whole genome shotgun (WGS) entry which is preliminary data.</text>
</comment>
<gene>
    <name evidence="1" type="ORF">F4820DRAFT_231390</name>
</gene>
<evidence type="ECO:0000313" key="1">
    <source>
        <dbReference type="EMBL" id="KAI4866964.1"/>
    </source>
</evidence>
<organism evidence="1 2">
    <name type="scientific">Hypoxylon rubiginosum</name>
    <dbReference type="NCBI Taxonomy" id="110542"/>
    <lineage>
        <taxon>Eukaryota</taxon>
        <taxon>Fungi</taxon>
        <taxon>Dikarya</taxon>
        <taxon>Ascomycota</taxon>
        <taxon>Pezizomycotina</taxon>
        <taxon>Sordariomycetes</taxon>
        <taxon>Xylariomycetidae</taxon>
        <taxon>Xylariales</taxon>
        <taxon>Hypoxylaceae</taxon>
        <taxon>Hypoxylon</taxon>
    </lineage>
</organism>
<reference evidence="1 2" key="1">
    <citation type="journal article" date="2022" name="New Phytol.">
        <title>Ecological generalism drives hyperdiversity of secondary metabolite gene clusters in xylarialean endophytes.</title>
        <authorList>
            <person name="Franco M.E.E."/>
            <person name="Wisecaver J.H."/>
            <person name="Arnold A.E."/>
            <person name="Ju Y.M."/>
            <person name="Slot J.C."/>
            <person name="Ahrendt S."/>
            <person name="Moore L.P."/>
            <person name="Eastman K.E."/>
            <person name="Scott K."/>
            <person name="Konkel Z."/>
            <person name="Mondo S.J."/>
            <person name="Kuo A."/>
            <person name="Hayes R.D."/>
            <person name="Haridas S."/>
            <person name="Andreopoulos B."/>
            <person name="Riley R."/>
            <person name="LaButti K."/>
            <person name="Pangilinan J."/>
            <person name="Lipzen A."/>
            <person name="Amirebrahimi M."/>
            <person name="Yan J."/>
            <person name="Adam C."/>
            <person name="Keymanesh K."/>
            <person name="Ng V."/>
            <person name="Louie K."/>
            <person name="Northen T."/>
            <person name="Drula E."/>
            <person name="Henrissat B."/>
            <person name="Hsieh H.M."/>
            <person name="Youens-Clark K."/>
            <person name="Lutzoni F."/>
            <person name="Miadlikowska J."/>
            <person name="Eastwood D.C."/>
            <person name="Hamelin R.C."/>
            <person name="Grigoriev I.V."/>
            <person name="U'Ren J.M."/>
        </authorList>
    </citation>
    <scope>NUCLEOTIDE SEQUENCE [LARGE SCALE GENOMIC DNA]</scope>
    <source>
        <strain evidence="1 2">CBS 119005</strain>
    </source>
</reference>